<keyword evidence="2" id="KW-1185">Reference proteome</keyword>
<gene>
    <name evidence="1" type="ORF">VB738_05750</name>
</gene>
<comment type="caution">
    <text evidence="1">The sequence shown here is derived from an EMBL/GenBank/DDBJ whole genome shotgun (WGS) entry which is preliminary data.</text>
</comment>
<organism evidence="1 2">
    <name type="scientific">Cyanobium gracile UHCC 0139</name>
    <dbReference type="NCBI Taxonomy" id="3110308"/>
    <lineage>
        <taxon>Bacteria</taxon>
        <taxon>Bacillati</taxon>
        <taxon>Cyanobacteriota</taxon>
        <taxon>Cyanophyceae</taxon>
        <taxon>Synechococcales</taxon>
        <taxon>Prochlorococcaceae</taxon>
        <taxon>Cyanobium</taxon>
    </lineage>
</organism>
<protein>
    <submittedName>
        <fullName evidence="1">Uncharacterized protein</fullName>
    </submittedName>
</protein>
<proteinExistence type="predicted"/>
<reference evidence="1 2" key="1">
    <citation type="submission" date="2023-12" db="EMBL/GenBank/DDBJ databases">
        <title>Baltic Sea Cyanobacteria.</title>
        <authorList>
            <person name="Delbaje E."/>
            <person name="Fewer D.P."/>
            <person name="Shishido T.K."/>
        </authorList>
    </citation>
    <scope>NUCLEOTIDE SEQUENCE [LARGE SCALE GENOMIC DNA]</scope>
    <source>
        <strain evidence="1 2">UHCC 0139</strain>
    </source>
</reference>
<name>A0ABU5RSI5_9CYAN</name>
<evidence type="ECO:0000313" key="1">
    <source>
        <dbReference type="EMBL" id="MEA5390764.1"/>
    </source>
</evidence>
<dbReference type="Proteomes" id="UP001304461">
    <property type="component" value="Unassembled WGS sequence"/>
</dbReference>
<dbReference type="EMBL" id="JAYGHX010000002">
    <property type="protein sequence ID" value="MEA5390764.1"/>
    <property type="molecule type" value="Genomic_DNA"/>
</dbReference>
<dbReference type="Gene3D" id="3.40.630.30">
    <property type="match status" value="1"/>
</dbReference>
<dbReference type="RefSeq" id="WP_323304830.1">
    <property type="nucleotide sequence ID" value="NZ_JAYGHX010000002.1"/>
</dbReference>
<accession>A0ABU5RSI5</accession>
<sequence>MGSPRPLLAVFADAFDEPDRYLERQPSDPYLHDLLSSELFLAIAAEAGTRVVGGLAGYVLPRFEQAHRDDGIAIAPAGTHP</sequence>
<evidence type="ECO:0000313" key="2">
    <source>
        <dbReference type="Proteomes" id="UP001304461"/>
    </source>
</evidence>